<proteinExistence type="predicted"/>
<evidence type="ECO:0000313" key="2">
    <source>
        <dbReference type="Proteomes" id="UP001380953"/>
    </source>
</evidence>
<comment type="caution">
    <text evidence="1">The sequence shown here is derived from an EMBL/GenBank/DDBJ whole genome shotgun (WGS) entry which is preliminary data.</text>
</comment>
<sequence length="185" mass="20983">MATKVQNQRVTNTKQSLVDAFYSLINEKDLDKMTITDLTSRAKVNRATFYAHFYDKYQLFEYIHGTSAENVIAERTSGRMAFDEESAKQLFLAVCDYHRKPDFECRSSYLSFIPQIQEKMRAALREYLSQSLEGYMSEAEKSLYVPVYAAMIHEAGCLWADGKVALDQDAAAANVAKLAMGIGRD</sequence>
<protein>
    <submittedName>
        <fullName evidence="1">TetR/AcrR family transcriptional regulator</fullName>
    </submittedName>
</protein>
<dbReference type="EMBL" id="JBBKAR010000039">
    <property type="protein sequence ID" value="MEJ8305208.1"/>
    <property type="molecule type" value="Genomic_DNA"/>
</dbReference>
<evidence type="ECO:0000313" key="1">
    <source>
        <dbReference type="EMBL" id="MEJ8305208.1"/>
    </source>
</evidence>
<dbReference type="Proteomes" id="UP001380953">
    <property type="component" value="Unassembled WGS sequence"/>
</dbReference>
<keyword evidence="2" id="KW-1185">Reference proteome</keyword>
<reference evidence="1" key="1">
    <citation type="submission" date="2024-03" db="EMBL/GenBank/DDBJ databases">
        <title>Whole genome sequecning of epiphytes from Marcgravia umbellata leaves.</title>
        <authorList>
            <person name="Kumar G."/>
            <person name="Savka M.A."/>
        </authorList>
    </citation>
    <scope>NUCLEOTIDE SEQUENCE</scope>
    <source>
        <strain evidence="1">RIT_BL5</strain>
    </source>
</reference>
<organism evidence="1 2">
    <name type="scientific">Saccharibacillus sacchari</name>
    <dbReference type="NCBI Taxonomy" id="456493"/>
    <lineage>
        <taxon>Bacteria</taxon>
        <taxon>Bacillati</taxon>
        <taxon>Bacillota</taxon>
        <taxon>Bacilli</taxon>
        <taxon>Bacillales</taxon>
        <taxon>Paenibacillaceae</taxon>
        <taxon>Saccharibacillus</taxon>
    </lineage>
</organism>
<gene>
    <name evidence="1" type="ORF">WKI47_14980</name>
</gene>
<accession>A0ACC6PEK1</accession>
<name>A0ACC6PEK1_9BACL</name>